<keyword evidence="7" id="KW-1185">Reference proteome</keyword>
<evidence type="ECO:0000313" key="6">
    <source>
        <dbReference type="EMBL" id="SDZ50975.1"/>
    </source>
</evidence>
<dbReference type="InterPro" id="IPR028082">
    <property type="entry name" value="Peripla_BP_I"/>
</dbReference>
<organism evidence="6 7">
    <name type="scientific">Evansella caseinilytica</name>
    <dbReference type="NCBI Taxonomy" id="1503961"/>
    <lineage>
        <taxon>Bacteria</taxon>
        <taxon>Bacillati</taxon>
        <taxon>Bacillota</taxon>
        <taxon>Bacilli</taxon>
        <taxon>Bacillales</taxon>
        <taxon>Bacillaceae</taxon>
        <taxon>Evansella</taxon>
    </lineage>
</organism>
<dbReference type="OrthoDB" id="9796186at2"/>
<protein>
    <submittedName>
        <fullName evidence="6">LacI family transcriptional regulator</fullName>
    </submittedName>
</protein>
<dbReference type="GO" id="GO:0000976">
    <property type="term" value="F:transcription cis-regulatory region binding"/>
    <property type="evidence" value="ECO:0007669"/>
    <property type="project" value="TreeGrafter"/>
</dbReference>
<name>A0A1H3TMV5_9BACI</name>
<dbReference type="GO" id="GO:0003700">
    <property type="term" value="F:DNA-binding transcription factor activity"/>
    <property type="evidence" value="ECO:0007669"/>
    <property type="project" value="TreeGrafter"/>
</dbReference>
<sequence>METKRSLSIKEIAKLCNVSVATVSRVINQNGRFSKETEKKVLEAIEKFGYKTNMVAKSLRIQESKSIGVIVPDIKNEFFASIVLEIENYCFSEGYSVFICNTNKEEEKEKAYLKSLDAKGVDGLIYISGRETISLDALQREIPIVCIDRKPDIDTNIAIVESDNYRGGFLATEELIKAGCKDILIIKNRRKFSPARLRYKGYQEALELYDLPLKDELVIDIDQTTFEQAKETVSSVIKRRVKFDGVFATNDWIALGALISLKEHHLKVPDNVKLIGFDNISIAKYSYPAITTVHQDKKRLGEEASRALLRLIRKEGGEKLNIVLPVSLVKRQTT</sequence>
<dbReference type="CDD" id="cd01392">
    <property type="entry name" value="HTH_LacI"/>
    <property type="match status" value="1"/>
</dbReference>
<dbReference type="PANTHER" id="PTHR30146">
    <property type="entry name" value="LACI-RELATED TRANSCRIPTIONAL REPRESSOR"/>
    <property type="match status" value="1"/>
</dbReference>
<keyword evidence="3" id="KW-0238">DNA-binding</keyword>
<dbReference type="AlphaFoldDB" id="A0A1H3TMV5"/>
<accession>A0A1H3TMV5</accession>
<evidence type="ECO:0000259" key="5">
    <source>
        <dbReference type="PROSITE" id="PS50932"/>
    </source>
</evidence>
<keyword evidence="2" id="KW-0805">Transcription regulation</keyword>
<dbReference type="Pfam" id="PF00356">
    <property type="entry name" value="LacI"/>
    <property type="match status" value="1"/>
</dbReference>
<evidence type="ECO:0000313" key="7">
    <source>
        <dbReference type="Proteomes" id="UP000198935"/>
    </source>
</evidence>
<dbReference type="PROSITE" id="PS50932">
    <property type="entry name" value="HTH_LACI_2"/>
    <property type="match status" value="1"/>
</dbReference>
<dbReference type="SUPFAM" id="SSF47413">
    <property type="entry name" value="lambda repressor-like DNA-binding domains"/>
    <property type="match status" value="1"/>
</dbReference>
<gene>
    <name evidence="6" type="ORF">SAMN05421736_11563</name>
</gene>
<dbReference type="InterPro" id="IPR010982">
    <property type="entry name" value="Lambda_DNA-bd_dom_sf"/>
</dbReference>
<dbReference type="Gene3D" id="3.40.50.2300">
    <property type="match status" value="2"/>
</dbReference>
<dbReference type="InterPro" id="IPR000843">
    <property type="entry name" value="HTH_LacI"/>
</dbReference>
<dbReference type="Proteomes" id="UP000198935">
    <property type="component" value="Unassembled WGS sequence"/>
</dbReference>
<dbReference type="STRING" id="1503961.SAMN05421736_11563"/>
<dbReference type="SUPFAM" id="SSF53822">
    <property type="entry name" value="Periplasmic binding protein-like I"/>
    <property type="match status" value="1"/>
</dbReference>
<dbReference type="EMBL" id="FNPI01000015">
    <property type="protein sequence ID" value="SDZ50975.1"/>
    <property type="molecule type" value="Genomic_DNA"/>
</dbReference>
<keyword evidence="1" id="KW-0678">Repressor</keyword>
<dbReference type="PANTHER" id="PTHR30146:SF95">
    <property type="entry name" value="RIBOSE OPERON REPRESSOR"/>
    <property type="match status" value="1"/>
</dbReference>
<evidence type="ECO:0000256" key="2">
    <source>
        <dbReference type="ARBA" id="ARBA00023015"/>
    </source>
</evidence>
<dbReference type="InterPro" id="IPR046335">
    <property type="entry name" value="LacI/GalR-like_sensor"/>
</dbReference>
<proteinExistence type="predicted"/>
<evidence type="ECO:0000256" key="4">
    <source>
        <dbReference type="ARBA" id="ARBA00023163"/>
    </source>
</evidence>
<dbReference type="Pfam" id="PF13377">
    <property type="entry name" value="Peripla_BP_3"/>
    <property type="match status" value="1"/>
</dbReference>
<keyword evidence="4" id="KW-0804">Transcription</keyword>
<feature type="domain" description="HTH lacI-type" evidence="5">
    <location>
        <begin position="7"/>
        <end position="61"/>
    </location>
</feature>
<evidence type="ECO:0000256" key="3">
    <source>
        <dbReference type="ARBA" id="ARBA00023125"/>
    </source>
</evidence>
<dbReference type="SMART" id="SM00354">
    <property type="entry name" value="HTH_LACI"/>
    <property type="match status" value="1"/>
</dbReference>
<evidence type="ECO:0000256" key="1">
    <source>
        <dbReference type="ARBA" id="ARBA00022491"/>
    </source>
</evidence>
<dbReference type="Gene3D" id="1.10.260.40">
    <property type="entry name" value="lambda repressor-like DNA-binding domains"/>
    <property type="match status" value="1"/>
</dbReference>
<dbReference type="CDD" id="cd06291">
    <property type="entry name" value="PBP1_Qymf-like"/>
    <property type="match status" value="1"/>
</dbReference>
<reference evidence="7" key="1">
    <citation type="submission" date="2016-10" db="EMBL/GenBank/DDBJ databases">
        <authorList>
            <person name="Varghese N."/>
            <person name="Submissions S."/>
        </authorList>
    </citation>
    <scope>NUCLEOTIDE SEQUENCE [LARGE SCALE GENOMIC DNA]</scope>
    <source>
        <strain evidence="7">SP</strain>
    </source>
</reference>